<reference evidence="7" key="1">
    <citation type="submission" date="2023-03" db="EMBL/GenBank/DDBJ databases">
        <authorList>
            <person name="Steffen K."/>
            <person name="Cardenas P."/>
        </authorList>
    </citation>
    <scope>NUCLEOTIDE SEQUENCE</scope>
</reference>
<evidence type="ECO:0000259" key="6">
    <source>
        <dbReference type="PROSITE" id="PS51296"/>
    </source>
</evidence>
<dbReference type="EMBL" id="CASHTH010000828">
    <property type="protein sequence ID" value="CAI8008265.1"/>
    <property type="molecule type" value="Genomic_DNA"/>
</dbReference>
<evidence type="ECO:0000256" key="2">
    <source>
        <dbReference type="ARBA" id="ARBA00022723"/>
    </source>
</evidence>
<dbReference type="PANTHER" id="PTHR21496">
    <property type="entry name" value="FERREDOXIN-RELATED"/>
    <property type="match status" value="1"/>
</dbReference>
<dbReference type="Proteomes" id="UP001174909">
    <property type="component" value="Unassembled WGS sequence"/>
</dbReference>
<keyword evidence="4" id="KW-0411">Iron-sulfur</keyword>
<dbReference type="PANTHER" id="PTHR21496:SF0">
    <property type="entry name" value="RIESKE DOMAIN-CONTAINING PROTEIN"/>
    <property type="match status" value="1"/>
</dbReference>
<dbReference type="Gene3D" id="2.102.10.10">
    <property type="entry name" value="Rieske [2Fe-2S] iron-sulphur domain"/>
    <property type="match status" value="1"/>
</dbReference>
<evidence type="ECO:0000256" key="1">
    <source>
        <dbReference type="ARBA" id="ARBA00022714"/>
    </source>
</evidence>
<dbReference type="InterPro" id="IPR017941">
    <property type="entry name" value="Rieske_2Fe-2S"/>
</dbReference>
<protein>
    <submittedName>
        <fullName evidence="7">Naphthalene 1,2-dioxygenase system, ferredoxin component</fullName>
    </submittedName>
</protein>
<feature type="domain" description="Rieske" evidence="6">
    <location>
        <begin position="6"/>
        <end position="101"/>
    </location>
</feature>
<sequence length="108" mass="11368">MADEFVKVASLSDVPPGDMLSIKVGPEEILLVNLDGELHACDDICTHAYANLSEGDLEEGELVCPLHGAVFDVASGKPITPPATQALRKFAIRVEGDDVLVGPAIEAE</sequence>
<keyword evidence="1" id="KW-0001">2Fe-2S</keyword>
<proteinExistence type="predicted"/>
<dbReference type="CDD" id="cd03528">
    <property type="entry name" value="Rieske_RO_ferredoxin"/>
    <property type="match status" value="1"/>
</dbReference>
<dbReference type="GO" id="GO:0051537">
    <property type="term" value="F:2 iron, 2 sulfur cluster binding"/>
    <property type="evidence" value="ECO:0007669"/>
    <property type="project" value="UniProtKB-KW"/>
</dbReference>
<evidence type="ECO:0000256" key="4">
    <source>
        <dbReference type="ARBA" id="ARBA00023014"/>
    </source>
</evidence>
<dbReference type="PROSITE" id="PS51296">
    <property type="entry name" value="RIESKE"/>
    <property type="match status" value="1"/>
</dbReference>
<evidence type="ECO:0000256" key="5">
    <source>
        <dbReference type="ARBA" id="ARBA00034078"/>
    </source>
</evidence>
<keyword evidence="8" id="KW-1185">Reference proteome</keyword>
<evidence type="ECO:0000313" key="7">
    <source>
        <dbReference type="EMBL" id="CAI8008265.1"/>
    </source>
</evidence>
<keyword evidence="3" id="KW-0408">Iron</keyword>
<dbReference type="AlphaFoldDB" id="A0AA35RB93"/>
<evidence type="ECO:0000313" key="8">
    <source>
        <dbReference type="Proteomes" id="UP001174909"/>
    </source>
</evidence>
<dbReference type="InterPro" id="IPR036922">
    <property type="entry name" value="Rieske_2Fe-2S_sf"/>
</dbReference>
<name>A0AA35RB93_GEOBA</name>
<accession>A0AA35RB93</accession>
<keyword evidence="2" id="KW-0479">Metal-binding</keyword>
<evidence type="ECO:0000256" key="3">
    <source>
        <dbReference type="ARBA" id="ARBA00023004"/>
    </source>
</evidence>
<dbReference type="GO" id="GO:0046872">
    <property type="term" value="F:metal ion binding"/>
    <property type="evidence" value="ECO:0007669"/>
    <property type="project" value="UniProtKB-KW"/>
</dbReference>
<gene>
    <name evidence="7" type="ORF">GBAR_LOCUS5668</name>
</gene>
<dbReference type="SUPFAM" id="SSF50022">
    <property type="entry name" value="ISP domain"/>
    <property type="match status" value="1"/>
</dbReference>
<comment type="cofactor">
    <cofactor evidence="5">
        <name>[2Fe-2S] cluster</name>
        <dbReference type="ChEBI" id="CHEBI:190135"/>
    </cofactor>
</comment>
<organism evidence="7 8">
    <name type="scientific">Geodia barretti</name>
    <name type="common">Barrett's horny sponge</name>
    <dbReference type="NCBI Taxonomy" id="519541"/>
    <lineage>
        <taxon>Eukaryota</taxon>
        <taxon>Metazoa</taxon>
        <taxon>Porifera</taxon>
        <taxon>Demospongiae</taxon>
        <taxon>Heteroscleromorpha</taxon>
        <taxon>Tetractinellida</taxon>
        <taxon>Astrophorina</taxon>
        <taxon>Geodiidae</taxon>
        <taxon>Geodia</taxon>
    </lineage>
</organism>
<dbReference type="Pfam" id="PF00355">
    <property type="entry name" value="Rieske"/>
    <property type="match status" value="1"/>
</dbReference>
<comment type="caution">
    <text evidence="7">The sequence shown here is derived from an EMBL/GenBank/DDBJ whole genome shotgun (WGS) entry which is preliminary data.</text>
</comment>